<dbReference type="AlphaFoldDB" id="A0A7S2JYY1"/>
<name>A0A7S2JYY1_9STRA</name>
<sequence>MYRRKTTELRREVSGAIQIIPDVDCIWRGDEHSTISLKIKLAEMFSPHKSTFGKNAIMDAYVQNVITGLVIDGFSKSDLISFQFSTGSDADQPSVAQVFALRNNLCINIHKNLFHAGDQFRVAIEVKDSDPEGKKEVLFGTSSVITVADHILCVSENFSKCCPFVQRLGDSKYGWYSKSKNSGKLGLDTLFCIKDSSNKIIHGPFDAAIVLKAELVYENGLIPPKSVLAPKKSKKSAHISLFKPLSPTPIFDANGRNEYCSFRFRINEVSFHHPEQSAFKIKVSATSSPFPIKAGLLKESIVVLSKPKGGSIAWLQAMASDDEIFGIPPKTPNISARKPRAVPVTASPGVVNLSRVVTEKQATKRKGARSDLERQQAQWQTPSLSPCWSDIDAFPPNKRARVISSEYADAVPAFPVSSCHSLTTVPQVTSSTFQFDQALNNIPEETAEEEVHDEDEICILNAFEKISGRNFQDWCH</sequence>
<gene>
    <name evidence="1" type="ORF">LDAN0321_LOCUS3105</name>
</gene>
<organism evidence="1">
    <name type="scientific">Leptocylindrus danicus</name>
    <dbReference type="NCBI Taxonomy" id="163516"/>
    <lineage>
        <taxon>Eukaryota</taxon>
        <taxon>Sar</taxon>
        <taxon>Stramenopiles</taxon>
        <taxon>Ochrophyta</taxon>
        <taxon>Bacillariophyta</taxon>
        <taxon>Coscinodiscophyceae</taxon>
        <taxon>Chaetocerotophycidae</taxon>
        <taxon>Leptocylindrales</taxon>
        <taxon>Leptocylindraceae</taxon>
        <taxon>Leptocylindrus</taxon>
    </lineage>
</organism>
<dbReference type="EMBL" id="HBGY01005111">
    <property type="protein sequence ID" value="CAD9561564.1"/>
    <property type="molecule type" value="Transcribed_RNA"/>
</dbReference>
<accession>A0A7S2JYY1</accession>
<protein>
    <submittedName>
        <fullName evidence="1">Uncharacterized protein</fullName>
    </submittedName>
</protein>
<proteinExistence type="predicted"/>
<evidence type="ECO:0000313" key="1">
    <source>
        <dbReference type="EMBL" id="CAD9561564.1"/>
    </source>
</evidence>
<reference evidence="1" key="1">
    <citation type="submission" date="2021-01" db="EMBL/GenBank/DDBJ databases">
        <authorList>
            <person name="Corre E."/>
            <person name="Pelletier E."/>
            <person name="Niang G."/>
            <person name="Scheremetjew M."/>
            <person name="Finn R."/>
            <person name="Kale V."/>
            <person name="Holt S."/>
            <person name="Cochrane G."/>
            <person name="Meng A."/>
            <person name="Brown T."/>
            <person name="Cohen L."/>
        </authorList>
    </citation>
    <scope>NUCLEOTIDE SEQUENCE</scope>
    <source>
        <strain evidence="1">B650</strain>
    </source>
</reference>